<name>A0A368PZK1_SETIT</name>
<evidence type="ECO:0000313" key="1">
    <source>
        <dbReference type="EMBL" id="RCV11033.1"/>
    </source>
</evidence>
<sequence>MPEVEDSVGDTNMDLVITGVEQMNVEDHQEALTKWIRQDVQGLSGDASVLQKVVPMLEPDHAEIPEDEDDSDGACIGDGVVAPVNIFFV</sequence>
<reference evidence="1" key="2">
    <citation type="submission" date="2015-07" db="EMBL/GenBank/DDBJ databases">
        <authorList>
            <person name="Noorani M."/>
        </authorList>
    </citation>
    <scope>NUCLEOTIDE SEQUENCE</scope>
    <source>
        <strain evidence="1">Yugu1</strain>
    </source>
</reference>
<reference evidence="1" key="1">
    <citation type="journal article" date="2012" name="Nat. Biotechnol.">
        <title>Reference genome sequence of the model plant Setaria.</title>
        <authorList>
            <person name="Bennetzen J.L."/>
            <person name="Schmutz J."/>
            <person name="Wang H."/>
            <person name="Percifield R."/>
            <person name="Hawkins J."/>
            <person name="Pontaroli A.C."/>
            <person name="Estep M."/>
            <person name="Feng L."/>
            <person name="Vaughn J.N."/>
            <person name="Grimwood J."/>
            <person name="Jenkins J."/>
            <person name="Barry K."/>
            <person name="Lindquist E."/>
            <person name="Hellsten U."/>
            <person name="Deshpande S."/>
            <person name="Wang X."/>
            <person name="Wu X."/>
            <person name="Mitros T."/>
            <person name="Triplett J."/>
            <person name="Yang X."/>
            <person name="Ye C.Y."/>
            <person name="Mauro-Herrera M."/>
            <person name="Wang L."/>
            <person name="Li P."/>
            <person name="Sharma M."/>
            <person name="Sharma R."/>
            <person name="Ronald P.C."/>
            <person name="Panaud O."/>
            <person name="Kellogg E.A."/>
            <person name="Brutnell T.P."/>
            <person name="Doust A.N."/>
            <person name="Tuskan G.A."/>
            <person name="Rokhsar D."/>
            <person name="Devos K.M."/>
        </authorList>
    </citation>
    <scope>NUCLEOTIDE SEQUENCE [LARGE SCALE GENOMIC DNA]</scope>
    <source>
        <strain evidence="1">Yugu1</strain>
    </source>
</reference>
<gene>
    <name evidence="1" type="ORF">SETIT_2G155800v2</name>
</gene>
<dbReference type="OrthoDB" id="713060at2759"/>
<dbReference type="AlphaFoldDB" id="A0A368PZK1"/>
<organism evidence="1">
    <name type="scientific">Setaria italica</name>
    <name type="common">Foxtail millet</name>
    <name type="synonym">Panicum italicum</name>
    <dbReference type="NCBI Taxonomy" id="4555"/>
    <lineage>
        <taxon>Eukaryota</taxon>
        <taxon>Viridiplantae</taxon>
        <taxon>Streptophyta</taxon>
        <taxon>Embryophyta</taxon>
        <taxon>Tracheophyta</taxon>
        <taxon>Spermatophyta</taxon>
        <taxon>Magnoliopsida</taxon>
        <taxon>Liliopsida</taxon>
        <taxon>Poales</taxon>
        <taxon>Poaceae</taxon>
        <taxon>PACMAD clade</taxon>
        <taxon>Panicoideae</taxon>
        <taxon>Panicodae</taxon>
        <taxon>Paniceae</taxon>
        <taxon>Cenchrinae</taxon>
        <taxon>Setaria</taxon>
    </lineage>
</organism>
<dbReference type="EMBL" id="CM003529">
    <property type="protein sequence ID" value="RCV11033.1"/>
    <property type="molecule type" value="Genomic_DNA"/>
</dbReference>
<protein>
    <submittedName>
        <fullName evidence="1">Uncharacterized protein</fullName>
    </submittedName>
</protein>
<proteinExistence type="predicted"/>
<accession>A0A368PZK1</accession>